<keyword evidence="6" id="KW-1185">Reference proteome</keyword>
<dbReference type="Gene3D" id="2.30.40.10">
    <property type="entry name" value="Urease, subunit C, domain 1"/>
    <property type="match status" value="2"/>
</dbReference>
<dbReference type="SUPFAM" id="SSF51338">
    <property type="entry name" value="Composite domain of metallo-dependent hydrolases"/>
    <property type="match status" value="1"/>
</dbReference>
<dbReference type="Pfam" id="PF01979">
    <property type="entry name" value="Amidohydro_1"/>
    <property type="match status" value="1"/>
</dbReference>
<evidence type="ECO:0000313" key="6">
    <source>
        <dbReference type="Proteomes" id="UP001220022"/>
    </source>
</evidence>
<dbReference type="InterPro" id="IPR011042">
    <property type="entry name" value="6-blade_b-propeller_TolB-like"/>
</dbReference>
<feature type="domain" description="Lipoprotein LpqB C-terminal" evidence="4">
    <location>
        <begin position="361"/>
        <end position="429"/>
    </location>
</feature>
<dbReference type="Gene3D" id="3.20.20.140">
    <property type="entry name" value="Metal-dependent hydrolases"/>
    <property type="match status" value="2"/>
</dbReference>
<dbReference type="EMBL" id="JARHTQ010000002">
    <property type="protein sequence ID" value="MDF2255010.1"/>
    <property type="molecule type" value="Genomic_DNA"/>
</dbReference>
<dbReference type="SUPFAM" id="SSF82171">
    <property type="entry name" value="DPP6 N-terminal domain-like"/>
    <property type="match status" value="2"/>
</dbReference>
<dbReference type="InterPro" id="IPR011659">
    <property type="entry name" value="WD40"/>
</dbReference>
<feature type="chain" id="PRO_5046118038" evidence="2">
    <location>
        <begin position="27"/>
        <end position="1075"/>
    </location>
</feature>
<comment type="caution">
    <text evidence="5">The sequence shown here is derived from an EMBL/GenBank/DDBJ whole genome shotgun (WGS) entry which is preliminary data.</text>
</comment>
<dbReference type="PROSITE" id="PS51318">
    <property type="entry name" value="TAT"/>
    <property type="match status" value="1"/>
</dbReference>
<dbReference type="SUPFAM" id="SSF51556">
    <property type="entry name" value="Metallo-dependent hydrolases"/>
    <property type="match status" value="1"/>
</dbReference>
<comment type="similarity">
    <text evidence="1">Belongs to the TolB family.</text>
</comment>
<dbReference type="InterPro" id="IPR006680">
    <property type="entry name" value="Amidohydro-rel"/>
</dbReference>
<accession>A0ABT5YTT3</accession>
<feature type="domain" description="Amidohydrolase-related" evidence="3">
    <location>
        <begin position="919"/>
        <end position="1022"/>
    </location>
</feature>
<dbReference type="Pfam" id="PF10647">
    <property type="entry name" value="Gmad1"/>
    <property type="match status" value="1"/>
</dbReference>
<keyword evidence="2" id="KW-0732">Signal</keyword>
<gene>
    <name evidence="5" type="ORF">P2L57_04470</name>
</gene>
<dbReference type="Gene3D" id="2.120.10.30">
    <property type="entry name" value="TolB, C-terminal domain"/>
    <property type="match status" value="3"/>
</dbReference>
<dbReference type="RefSeq" id="WP_275808501.1">
    <property type="nucleotide sequence ID" value="NZ_BAAANM010000012.1"/>
</dbReference>
<protein>
    <submittedName>
        <fullName evidence="5">Amidohydrolase family protein</fullName>
    </submittedName>
</protein>
<evidence type="ECO:0000259" key="4">
    <source>
        <dbReference type="Pfam" id="PF10647"/>
    </source>
</evidence>
<dbReference type="InterPro" id="IPR032466">
    <property type="entry name" value="Metal_Hydrolase"/>
</dbReference>
<dbReference type="Proteomes" id="UP001220022">
    <property type="component" value="Unassembled WGS sequence"/>
</dbReference>
<evidence type="ECO:0000313" key="5">
    <source>
        <dbReference type="EMBL" id="MDF2255010.1"/>
    </source>
</evidence>
<dbReference type="InterPro" id="IPR006311">
    <property type="entry name" value="TAT_signal"/>
</dbReference>
<organism evidence="5 6">
    <name type="scientific">Streptantibioticus ferralitis</name>
    <dbReference type="NCBI Taxonomy" id="236510"/>
    <lineage>
        <taxon>Bacteria</taxon>
        <taxon>Bacillati</taxon>
        <taxon>Actinomycetota</taxon>
        <taxon>Actinomycetes</taxon>
        <taxon>Kitasatosporales</taxon>
        <taxon>Streptomycetaceae</taxon>
        <taxon>Streptantibioticus</taxon>
    </lineage>
</organism>
<proteinExistence type="inferred from homology"/>
<dbReference type="InterPro" id="IPR011059">
    <property type="entry name" value="Metal-dep_hydrolase_composite"/>
</dbReference>
<dbReference type="PANTHER" id="PTHR36842">
    <property type="entry name" value="PROTEIN TOLB HOMOLOG"/>
    <property type="match status" value="1"/>
</dbReference>
<feature type="signal peptide" evidence="2">
    <location>
        <begin position="1"/>
        <end position="26"/>
    </location>
</feature>
<reference evidence="5 6" key="1">
    <citation type="submission" date="2023-03" db="EMBL/GenBank/DDBJ databases">
        <title>Draft genome sequence of type strain Streptomyces ferralitis JCM 14344.</title>
        <authorList>
            <person name="Klaysubun C."/>
            <person name="Duangmal K."/>
        </authorList>
    </citation>
    <scope>NUCLEOTIDE SEQUENCE [LARGE SCALE GENOMIC DNA]</scope>
    <source>
        <strain evidence="5 6">JCM 14344</strain>
    </source>
</reference>
<sequence>MDHLTRRGFVRAAALTSTGASVAALAVRSPAAAAALPTTQEATTQEAATQEAATRTVTFTGGTNACVAVSPTGDRLVLEVQGVLWSLPREGGTAKALTPVDLEPTRPAWSPDGSQIAFCAYKGGAFHLWTMAPDGSALRRLTDGPWDDRGVSWSPDGERIAFSSERGGSDVTGSSYSIWTVRVRTGELHRLTHGPSEDYDPAWHPDGSKVTFVRSEHQGGSARGNGRIIASVSARGGKVTVRHTVQDGAVSGPAVSPDGRIAYVYLDPGPLPTGARTSTLIVDGKAITEGEDVSPQPACWTPSGELFYIADGHIKVRRTGTRSDYAERIPFAAHLDVPRPRYRQKRFGFDSTAMVPTRGIHLPALSPDGASVAFVALNALWLMPIDGRPRKLAQADPSRYLQMPSWARDGGSILYAYDGDGHFAVHRRRLADGTDTVLATGGRLNPALSPDGSKLACQDVTGRLVVRDLHTGTERTLASSLHGGGLPGRPSWSPDGRYLAFCDRNRLNHRFREGYNHIRVVDTRTGRWTGHLPLPHSPLSDRGDCGPVWSPDGRWMAIIMESALWVLPVRPDGSPSGPPRLLADEAADHPSWAGDSNTLLYLSNGMLRLIRRDGTGRRTVPVPLHHGRRLPPRSAVSRVHAGRLWDGTGETVRTNVDIVISGNRITAIEPHRPGAARRGERLIDASEGTVLPGLWDSHIHPWQFCYGGRQNHLMLAYGITTCVFLGGFAYESVRIRESVAAGTMHGPRQFATGELIDGSRVASNHDRAHRTADGVRRSLQRAVALDYDFVKTYVRAPAWIMAEAARTAHQVLGVRTGGHLCAPGLGLGLDLTTHLHATQRLEFGHALSPTRHSYQDVGEVYRDAEFQIIATPFTAAPLLGADPYLADDPRVTTLMPRWDAALVRNTADKPPNDDQLRALRREMDIYWRLIGQQANLALGTDAALVPYGLHLHLALRALHRFGGLTPAQTLRTVTAAPARMFGVSDDLGTVEPGKLADLTFVDGNPFQDFSHLVRTSMVMRDGVVHRQRDLVDAFSARAEHTDPHRVDEAAWLAISTQLRREACCAPPDATDPTLL</sequence>
<evidence type="ECO:0000256" key="2">
    <source>
        <dbReference type="SAM" id="SignalP"/>
    </source>
</evidence>
<dbReference type="PANTHER" id="PTHR36842:SF1">
    <property type="entry name" value="PROTEIN TOLB"/>
    <property type="match status" value="1"/>
</dbReference>
<evidence type="ECO:0000256" key="1">
    <source>
        <dbReference type="ARBA" id="ARBA00009820"/>
    </source>
</evidence>
<evidence type="ECO:0000259" key="3">
    <source>
        <dbReference type="Pfam" id="PF01979"/>
    </source>
</evidence>
<name>A0ABT5YTT3_9ACTN</name>
<dbReference type="Pfam" id="PF07676">
    <property type="entry name" value="PD40"/>
    <property type="match status" value="5"/>
</dbReference>
<dbReference type="InterPro" id="IPR018910">
    <property type="entry name" value="LpqB_C"/>
</dbReference>